<dbReference type="RefSeq" id="XP_044956982.1">
    <property type="nucleotide sequence ID" value="XM_045101047.1"/>
</dbReference>
<dbReference type="GO" id="GO:0003677">
    <property type="term" value="F:DNA binding"/>
    <property type="evidence" value="ECO:0007669"/>
    <property type="project" value="UniProtKB-KW"/>
</dbReference>
<proteinExistence type="predicted"/>
<dbReference type="GO" id="GO:0005634">
    <property type="term" value="C:nucleus"/>
    <property type="evidence" value="ECO:0007669"/>
    <property type="project" value="UniProtKB-SubCell"/>
</dbReference>
<evidence type="ECO:0000256" key="5">
    <source>
        <dbReference type="ARBA" id="ARBA00023242"/>
    </source>
</evidence>
<evidence type="ECO:0000313" key="9">
    <source>
        <dbReference type="Proteomes" id="UP000011116"/>
    </source>
</evidence>
<dbReference type="EnsemblPlants" id="HORVU.MOREX.r3.7HG0638540.1">
    <property type="protein sequence ID" value="HORVU.MOREX.r3.7HG0638540.1"/>
    <property type="gene ID" value="HORVU.MOREX.r3.7HG0638540"/>
</dbReference>
<dbReference type="OrthoDB" id="638806at2759"/>
<name>A0A8I6YY63_HORVV</name>
<keyword evidence="4" id="KW-0804">Transcription</keyword>
<dbReference type="InterPro" id="IPR044837">
    <property type="entry name" value="REM16-like"/>
</dbReference>
<feature type="domain" description="TF-B3" evidence="7">
    <location>
        <begin position="23"/>
        <end position="123"/>
    </location>
</feature>
<dbReference type="SUPFAM" id="SSF101936">
    <property type="entry name" value="DNA-binding pseudobarrel domain"/>
    <property type="match status" value="1"/>
</dbReference>
<organism evidence="8 9">
    <name type="scientific">Hordeum vulgare subsp. vulgare</name>
    <name type="common">Domesticated barley</name>
    <dbReference type="NCBI Taxonomy" id="112509"/>
    <lineage>
        <taxon>Eukaryota</taxon>
        <taxon>Viridiplantae</taxon>
        <taxon>Streptophyta</taxon>
        <taxon>Embryophyta</taxon>
        <taxon>Tracheophyta</taxon>
        <taxon>Spermatophyta</taxon>
        <taxon>Magnoliopsida</taxon>
        <taxon>Liliopsida</taxon>
        <taxon>Poales</taxon>
        <taxon>Poaceae</taxon>
        <taxon>BOP clade</taxon>
        <taxon>Pooideae</taxon>
        <taxon>Triticodae</taxon>
        <taxon>Triticeae</taxon>
        <taxon>Hordeinae</taxon>
        <taxon>Hordeum</taxon>
    </lineage>
</organism>
<evidence type="ECO:0000313" key="8">
    <source>
        <dbReference type="EnsemblPlants" id="HORVU.MOREX.r3.7HG0638540.1"/>
    </source>
</evidence>
<evidence type="ECO:0000256" key="1">
    <source>
        <dbReference type="ARBA" id="ARBA00004123"/>
    </source>
</evidence>
<dbReference type="InterPro" id="IPR015300">
    <property type="entry name" value="DNA-bd_pseudobarrel_sf"/>
</dbReference>
<reference evidence="8" key="3">
    <citation type="submission" date="2022-01" db="UniProtKB">
        <authorList>
            <consortium name="EnsemblPlants"/>
        </authorList>
    </citation>
    <scope>IDENTIFICATION</scope>
    <source>
        <strain evidence="8">subsp. vulgare</strain>
    </source>
</reference>
<evidence type="ECO:0000259" key="7">
    <source>
        <dbReference type="PROSITE" id="PS50863"/>
    </source>
</evidence>
<dbReference type="AlphaFoldDB" id="A0A8I6YY63"/>
<dbReference type="CDD" id="cd10017">
    <property type="entry name" value="B3_DNA"/>
    <property type="match status" value="1"/>
</dbReference>
<dbReference type="PANTHER" id="PTHR31391:SF64">
    <property type="entry name" value="B3 DOMAIN-CONTAINING PROTEIN OS06G0112300"/>
    <property type="match status" value="1"/>
</dbReference>
<dbReference type="SMR" id="A0A8I6YY63"/>
<dbReference type="PANTHER" id="PTHR31391">
    <property type="entry name" value="B3 DOMAIN-CONTAINING PROTEIN OS11G0197600-RELATED"/>
    <property type="match status" value="1"/>
</dbReference>
<keyword evidence="5" id="KW-0539">Nucleus</keyword>
<keyword evidence="3" id="KW-0238">DNA-binding</keyword>
<evidence type="ECO:0000256" key="3">
    <source>
        <dbReference type="ARBA" id="ARBA00023125"/>
    </source>
</evidence>
<accession>A0A8I6YY63</accession>
<dbReference type="PROSITE" id="PS50863">
    <property type="entry name" value="B3"/>
    <property type="match status" value="1"/>
</dbReference>
<evidence type="ECO:0000256" key="6">
    <source>
        <dbReference type="SAM" id="MobiDB-lite"/>
    </source>
</evidence>
<dbReference type="Gene3D" id="2.40.330.10">
    <property type="entry name" value="DNA-binding pseudobarrel domain"/>
    <property type="match status" value="1"/>
</dbReference>
<dbReference type="KEGG" id="hvg:123407820"/>
<keyword evidence="9" id="KW-1185">Reference proteome</keyword>
<dbReference type="GeneID" id="123407820"/>
<keyword evidence="2" id="KW-0805">Transcription regulation</keyword>
<gene>
    <name evidence="8" type="primary">LOC123407820</name>
</gene>
<sequence length="146" mass="16140">MVLQQGAGEDDETTPLSGDRPFFTVVMCKTHVQKPYLLIIPTHFQRRLPARRTAVVLRCRGSSWIMSYSGHTKLKNLAAGWADFAIDNRLQVGDGCVFELLSGDARDGGEGEVVLEVQVLRGHLPEPEDLTTKGESADEPMANYHC</sequence>
<feature type="compositionally biased region" description="Basic and acidic residues" evidence="6">
    <location>
        <begin position="126"/>
        <end position="136"/>
    </location>
</feature>
<protein>
    <recommendedName>
        <fullName evidence="7">TF-B3 domain-containing protein</fullName>
    </recommendedName>
</protein>
<dbReference type="InterPro" id="IPR003340">
    <property type="entry name" value="B3_DNA-bd"/>
</dbReference>
<reference evidence="8" key="2">
    <citation type="submission" date="2020-10" db="EMBL/GenBank/DDBJ databases">
        <authorList>
            <person name="Scholz U."/>
            <person name="Mascher M."/>
            <person name="Fiebig A."/>
        </authorList>
    </citation>
    <scope>NUCLEOTIDE SEQUENCE [LARGE SCALE GENOMIC DNA]</scope>
    <source>
        <strain evidence="8">cv. Morex</strain>
    </source>
</reference>
<dbReference type="Proteomes" id="UP000011116">
    <property type="component" value="Chromosome 7H"/>
</dbReference>
<comment type="subcellular location">
    <subcellularLocation>
        <location evidence="1">Nucleus</location>
    </subcellularLocation>
</comment>
<reference evidence="9" key="1">
    <citation type="journal article" date="2012" name="Nature">
        <title>A physical, genetic and functional sequence assembly of the barley genome.</title>
        <authorList>
            <consortium name="The International Barley Genome Sequencing Consortium"/>
            <person name="Mayer K.F."/>
            <person name="Waugh R."/>
            <person name="Brown J.W."/>
            <person name="Schulman A."/>
            <person name="Langridge P."/>
            <person name="Platzer M."/>
            <person name="Fincher G.B."/>
            <person name="Muehlbauer G.J."/>
            <person name="Sato K."/>
            <person name="Close T.J."/>
            <person name="Wise R.P."/>
            <person name="Stein N."/>
        </authorList>
    </citation>
    <scope>NUCLEOTIDE SEQUENCE [LARGE SCALE GENOMIC DNA]</scope>
    <source>
        <strain evidence="9">cv. Morex</strain>
    </source>
</reference>
<evidence type="ECO:0000256" key="2">
    <source>
        <dbReference type="ARBA" id="ARBA00023015"/>
    </source>
</evidence>
<dbReference type="Pfam" id="PF02362">
    <property type="entry name" value="B3"/>
    <property type="match status" value="1"/>
</dbReference>
<dbReference type="Gramene" id="HORVU.MOREX.r3.7HG0638540.1">
    <property type="protein sequence ID" value="HORVU.MOREX.r3.7HG0638540.1"/>
    <property type="gene ID" value="HORVU.MOREX.r3.7HG0638540"/>
</dbReference>
<dbReference type="Gramene" id="HORVU.MOREX.r2.7HG0530540.1">
    <property type="protein sequence ID" value="HORVU.MOREX.r2.7HG0530540.1"/>
    <property type="gene ID" value="HORVU.MOREX.r2.7HG0530540"/>
</dbReference>
<feature type="region of interest" description="Disordered" evidence="6">
    <location>
        <begin position="126"/>
        <end position="146"/>
    </location>
</feature>
<evidence type="ECO:0000256" key="4">
    <source>
        <dbReference type="ARBA" id="ARBA00023163"/>
    </source>
</evidence>